<dbReference type="EMBL" id="JARJLG010000298">
    <property type="protein sequence ID" value="KAJ7718968.1"/>
    <property type="molecule type" value="Genomic_DNA"/>
</dbReference>
<sequence length="510" mass="56245">MALPLPACLGRKASYKIIVFGLLSFLVLSGFGYRTLHTQSPLEYLYPVDYTPPPAHIFDLGHPTFADIRQYERALPQHRMPTFLMKNRPRYVYFPNEAWGTGWNNVFQEQLLNTHLAYLSNRGYVFVDYIARDHPPFPDTLPDGTRHMLHIPMNALTSGPTGGGSLGQGADPKSVRAVSLEWWDAVCPSEQVVEVPVGETVQELNITDASAGEERLVRWAGKLRSIEAECVKVVGGSPFDYMFIGGDKVLSMWPSYGNSPTVKEYAWSALVTRAISRNFALLSSEALPPSLSPSLSRITTTPGAGNTSSPYPLAAFSPLRTSGPPIDGLMALHVRRGDYADHCKNLAGWGVDYNAWNTFGRPDMRATGRYPPLPDYLSVPGGVERYDASYRHCWPTAEQIVERVRAVRAVSESGESFPAQYLRAVYIATNGEAEWVNALAELLKRDGWETVSSSLDMGLAQDEFAVSQAVDMGVLTSAETFIGVGFSSLTSNVVQLRLGGGRHPDTNRFW</sequence>
<keyword evidence="2" id="KW-1185">Reference proteome</keyword>
<organism evidence="1 2">
    <name type="scientific">Mycena maculata</name>
    <dbReference type="NCBI Taxonomy" id="230809"/>
    <lineage>
        <taxon>Eukaryota</taxon>
        <taxon>Fungi</taxon>
        <taxon>Dikarya</taxon>
        <taxon>Basidiomycota</taxon>
        <taxon>Agaricomycotina</taxon>
        <taxon>Agaricomycetes</taxon>
        <taxon>Agaricomycetidae</taxon>
        <taxon>Agaricales</taxon>
        <taxon>Marasmiineae</taxon>
        <taxon>Mycenaceae</taxon>
        <taxon>Mycena</taxon>
    </lineage>
</organism>
<dbReference type="AlphaFoldDB" id="A0AAD7HFM2"/>
<dbReference type="Proteomes" id="UP001215280">
    <property type="component" value="Unassembled WGS sequence"/>
</dbReference>
<gene>
    <name evidence="1" type="ORF">DFH07DRAFT_316960</name>
</gene>
<accession>A0AAD7HFM2</accession>
<comment type="caution">
    <text evidence="1">The sequence shown here is derived from an EMBL/GenBank/DDBJ whole genome shotgun (WGS) entry which is preliminary data.</text>
</comment>
<name>A0AAD7HFM2_9AGAR</name>
<protein>
    <submittedName>
        <fullName evidence="1">Uncharacterized protein</fullName>
    </submittedName>
</protein>
<dbReference type="CDD" id="cd11296">
    <property type="entry name" value="O-FucT_like"/>
    <property type="match status" value="1"/>
</dbReference>
<reference evidence="1" key="1">
    <citation type="submission" date="2023-03" db="EMBL/GenBank/DDBJ databases">
        <title>Massive genome expansion in bonnet fungi (Mycena s.s.) driven by repeated elements and novel gene families across ecological guilds.</title>
        <authorList>
            <consortium name="Lawrence Berkeley National Laboratory"/>
            <person name="Harder C.B."/>
            <person name="Miyauchi S."/>
            <person name="Viragh M."/>
            <person name="Kuo A."/>
            <person name="Thoen E."/>
            <person name="Andreopoulos B."/>
            <person name="Lu D."/>
            <person name="Skrede I."/>
            <person name="Drula E."/>
            <person name="Henrissat B."/>
            <person name="Morin E."/>
            <person name="Kohler A."/>
            <person name="Barry K."/>
            <person name="LaButti K."/>
            <person name="Morin E."/>
            <person name="Salamov A."/>
            <person name="Lipzen A."/>
            <person name="Mereny Z."/>
            <person name="Hegedus B."/>
            <person name="Baldrian P."/>
            <person name="Stursova M."/>
            <person name="Weitz H."/>
            <person name="Taylor A."/>
            <person name="Grigoriev I.V."/>
            <person name="Nagy L.G."/>
            <person name="Martin F."/>
            <person name="Kauserud H."/>
        </authorList>
    </citation>
    <scope>NUCLEOTIDE SEQUENCE</scope>
    <source>
        <strain evidence="1">CBHHK188m</strain>
    </source>
</reference>
<evidence type="ECO:0000313" key="2">
    <source>
        <dbReference type="Proteomes" id="UP001215280"/>
    </source>
</evidence>
<evidence type="ECO:0000313" key="1">
    <source>
        <dbReference type="EMBL" id="KAJ7718968.1"/>
    </source>
</evidence>
<proteinExistence type="predicted"/>
<dbReference type="Gene3D" id="3.40.50.11350">
    <property type="match status" value="1"/>
</dbReference>